<dbReference type="VEuPathDB" id="TriTrypDB:TcYC6_0014180"/>
<sequence>MFDLVDFDSANPFKRLRDEERELDSFQARPQGRFATQLVQIYFVRMSKLESENERKNGKEVYSLEDLMPSLAEQVGSVAHHYQLIEEENVPLSFARTNTLLKPPKRAFIATVLAILIQTFVFHECGVYISVSKFDAWFNGFSRVGGIPISRCWLDTKAYVAKCIAQKTRIAVFGQEAIWKYFNNIQELHCLGDRVLWMILRSANYQHLQLNQNEKLNFVSLVNETSNEEVFNRYCAPKDTLLWRIWYKAFSRLFSCWANPTEDKLLTAEKLFVESIENSKCLILNLTRIINGNANNTESTYLFNELYPLCGGTSGEFAAICLFLALKSSLVLHFAGEAKTKLGVGFSAEVMLRLFNELIRYYLFLSPSSRHRHLLDICQALWQSPGVSFSKSMFIQSFASQRQKRAPVVYQEDVFKHPTMTTCTLYNEGSEVQSKRFSICILDELRSEEGVKKLVKCLEFQRKNITTVCDVSRGKQAKSHEVSVACSSGKLVKKPFFEENIIASWCTIELPKESEEESSFIERFLRNDADSLVKKRVHDDMSKLNSAN</sequence>
<dbReference type="VEuPathDB" id="TriTrypDB:TcCL_NonESM05954"/>
<name>A0A2V2VW28_TRYCR</name>
<dbReference type="VEuPathDB" id="TriTrypDB:TCDM_04564"/>
<evidence type="ECO:0000313" key="2">
    <source>
        <dbReference type="Proteomes" id="UP000246121"/>
    </source>
</evidence>
<protein>
    <submittedName>
        <fullName evidence="1">Uncharacterized protein</fullName>
    </submittedName>
</protein>
<accession>A0A2V2VW28</accession>
<dbReference type="VEuPathDB" id="TriTrypDB:TCSYLVIO_002551"/>
<organism evidence="1 2">
    <name type="scientific">Trypanosoma cruzi</name>
    <dbReference type="NCBI Taxonomy" id="5693"/>
    <lineage>
        <taxon>Eukaryota</taxon>
        <taxon>Discoba</taxon>
        <taxon>Euglenozoa</taxon>
        <taxon>Kinetoplastea</taxon>
        <taxon>Metakinetoplastina</taxon>
        <taxon>Trypanosomatida</taxon>
        <taxon>Trypanosomatidae</taxon>
        <taxon>Trypanosoma</taxon>
        <taxon>Schizotrypanum</taxon>
    </lineage>
</organism>
<dbReference type="VEuPathDB" id="TriTrypDB:Tc_MARK_1288"/>
<dbReference type="VEuPathDB" id="TriTrypDB:C3747_10g199"/>
<dbReference type="AlphaFoldDB" id="A0A2V2VW28"/>
<dbReference type="EMBL" id="PRFA01000006">
    <property type="protein sequence ID" value="PWV00628.1"/>
    <property type="molecule type" value="Genomic_DNA"/>
</dbReference>
<proteinExistence type="predicted"/>
<comment type="caution">
    <text evidence="1">The sequence shown here is derived from an EMBL/GenBank/DDBJ whole genome shotgun (WGS) entry which is preliminary data.</text>
</comment>
<dbReference type="VEuPathDB" id="TriTrypDB:TcBrA4_0079180"/>
<dbReference type="VEuPathDB" id="TriTrypDB:ECC02_004870"/>
<evidence type="ECO:0000313" key="1">
    <source>
        <dbReference type="EMBL" id="PWV00628.1"/>
    </source>
</evidence>
<gene>
    <name evidence="1" type="ORF">C4B63_6g484</name>
</gene>
<dbReference type="Proteomes" id="UP000246121">
    <property type="component" value="Unassembled WGS sequence"/>
</dbReference>
<dbReference type="VEuPathDB" id="TriTrypDB:TcG_09924"/>
<dbReference type="VEuPathDB" id="TriTrypDB:TcCLB.504041.20"/>
<dbReference type="VEuPathDB" id="TriTrypDB:TcCLB.508815.20"/>
<dbReference type="VEuPathDB" id="TriTrypDB:BCY84_15746"/>
<dbReference type="VEuPathDB" id="TriTrypDB:C4B63_6g484"/>
<reference evidence="1 2" key="1">
    <citation type="journal article" date="2018" name="Microb. Genom.">
        <title>Expanding an expanded genome: long-read sequencing of Trypanosoma cruzi.</title>
        <authorList>
            <person name="Berna L."/>
            <person name="Rodriguez M."/>
            <person name="Chiribao M.L."/>
            <person name="Parodi-Talice A."/>
            <person name="Pita S."/>
            <person name="Rijo G."/>
            <person name="Alvarez-Valin F."/>
            <person name="Robello C."/>
        </authorList>
    </citation>
    <scope>NUCLEOTIDE SEQUENCE [LARGE SCALE GENOMIC DNA]</scope>
    <source>
        <strain evidence="1 2">Dm28c</strain>
    </source>
</reference>